<evidence type="ECO:0000313" key="8">
    <source>
        <dbReference type="EMBL" id="OXU30193.1"/>
    </source>
</evidence>
<dbReference type="OrthoDB" id="65569at2759"/>
<reference evidence="8 9" key="1">
    <citation type="journal article" date="2017" name="Curr. Biol.">
        <title>The Evolution of Venom by Co-option of Single-Copy Genes.</title>
        <authorList>
            <person name="Martinson E.O."/>
            <person name="Mrinalini"/>
            <person name="Kelkar Y.D."/>
            <person name="Chang C.H."/>
            <person name="Werren J.H."/>
        </authorList>
    </citation>
    <scope>NUCLEOTIDE SEQUENCE [LARGE SCALE GENOMIC DNA]</scope>
    <source>
        <strain evidence="8 9">Alberta</strain>
        <tissue evidence="8">Whole body</tissue>
    </source>
</reference>
<dbReference type="EC" id="3.2.1.21" evidence="3"/>
<dbReference type="GO" id="GO:0005975">
    <property type="term" value="P:carbohydrate metabolic process"/>
    <property type="evidence" value="ECO:0007669"/>
    <property type="project" value="InterPro"/>
</dbReference>
<dbReference type="GO" id="GO:0008422">
    <property type="term" value="F:beta-glucosidase activity"/>
    <property type="evidence" value="ECO:0007669"/>
    <property type="project" value="TreeGrafter"/>
</dbReference>
<keyword evidence="6" id="KW-0326">Glycosidase</keyword>
<proteinExistence type="inferred from homology"/>
<feature type="active site" description="Nucleophile" evidence="7">
    <location>
        <position position="367"/>
    </location>
</feature>
<comment type="similarity">
    <text evidence="1">Belongs to the glycosyl hydrolase 1 family.</text>
</comment>
<evidence type="ECO:0000256" key="2">
    <source>
        <dbReference type="ARBA" id="ARBA00011738"/>
    </source>
</evidence>
<organism evidence="8 9">
    <name type="scientific">Trichomalopsis sarcophagae</name>
    <dbReference type="NCBI Taxonomy" id="543379"/>
    <lineage>
        <taxon>Eukaryota</taxon>
        <taxon>Metazoa</taxon>
        <taxon>Ecdysozoa</taxon>
        <taxon>Arthropoda</taxon>
        <taxon>Hexapoda</taxon>
        <taxon>Insecta</taxon>
        <taxon>Pterygota</taxon>
        <taxon>Neoptera</taxon>
        <taxon>Endopterygota</taxon>
        <taxon>Hymenoptera</taxon>
        <taxon>Apocrita</taxon>
        <taxon>Proctotrupomorpha</taxon>
        <taxon>Chalcidoidea</taxon>
        <taxon>Pteromalidae</taxon>
        <taxon>Pteromalinae</taxon>
        <taxon>Trichomalopsis</taxon>
    </lineage>
</organism>
<feature type="active site" description="Nucleophile" evidence="7">
    <location>
        <position position="844"/>
    </location>
</feature>
<comment type="caution">
    <text evidence="8">The sequence shown here is derived from an EMBL/GenBank/DDBJ whole genome shotgun (WGS) entry which is preliminary data.</text>
</comment>
<gene>
    <name evidence="8" type="ORF">TSAR_003779</name>
</gene>
<keyword evidence="5" id="KW-0325">Glycoprotein</keyword>
<dbReference type="Proteomes" id="UP000215335">
    <property type="component" value="Unassembled WGS sequence"/>
</dbReference>
<protein>
    <recommendedName>
        <fullName evidence="3">beta-glucosidase</fullName>
        <ecNumber evidence="3">3.2.1.21</ecNumber>
    </recommendedName>
</protein>
<dbReference type="AlphaFoldDB" id="A0A232FHY4"/>
<dbReference type="FunFam" id="3.20.20.80:FF:000013">
    <property type="entry name" value="lactase-phlorizin hydrolase"/>
    <property type="match status" value="2"/>
</dbReference>
<evidence type="ECO:0000256" key="4">
    <source>
        <dbReference type="ARBA" id="ARBA00022801"/>
    </source>
</evidence>
<dbReference type="Gene3D" id="3.20.20.80">
    <property type="entry name" value="Glycosidases"/>
    <property type="match status" value="2"/>
</dbReference>
<sequence>MGKEDWSFPSGLLIGVSTSAYQIEGAWNVSDKGENVWDRFVHTRPEKIFNGDNGDSACDSYHKFKEDVQLMKKLGVDHYRFSLSWSRILPTGYSNVISADGTKYYNKLIDELEKNKITPLVTLYHYDHPQIFQDMGGWTSEAMVDLFGEYARTVFKEFGDRVKMFITINEPNVVCERLKLGKHGEYLCTHNILKAHATAFHIYNNEFRSKQKGKIGISLDCYQFYSKNKNDTISNEIAFQYQCGRYAGPIFSKAGDYPEVIKKRIAENSQYEGLNHSRLPVFCKKWINFIKGSADFMGLNHYSSKLVEPAPKPKNTIYLNDDGLIYSYDPKWPSTPKSTLKIVPDGFRDILRKIKQEFENPPVFVTENGICDVGTLEDDQRIQYLYSYMKAMLTATKQYNCNVIGYTIWSLLDNFEWELGYSQKYGIYHVDFNLPNKTRTPKKSFEWLLNVLRTREVQPISASLSSCEEDENLDFPNGFLLGSATAAYQVEGAWNISDKGENVWDRFTHANPTKIYDKSNGDVACDSYHKYKDDIQLLKKMGLDFYRFSLSWSRILPTGYSNVVSKDGIQYYNDLLDELEKNNIQPFVTLYHWDHPQVFQDLGGWTNEAMVDFFGDYARIVFKELGHRIKLFATINEPYEVCRQGYYFGAFAPGLQLGRHAEYLCTHNIIKAHARAYHIYNDEFRTQQNGKIGIVLNTYFYYSKYKNDTVSNEIAFQFSFGRYANPIFSKVGDYPANVKKRIAENSHFEGLPRSRLPKFSKKWIDYIKNTFDFIGLNHYTSYLVEPTLPSNKTVYENDDGIIYSQDESWPKTSSKWLRVVPQGMLDTLRKIKEDYGNPPLYITENGLSDTGTLDDTQRIEYLYSYMKATLTAIKSYGCNVEGYTIWSLLDNFEWDRGYSEKFGLIHIDFNHPNRTRTPKKSVTWLSNVARSRKLQPVSINNV</sequence>
<evidence type="ECO:0000256" key="3">
    <source>
        <dbReference type="ARBA" id="ARBA00012744"/>
    </source>
</evidence>
<dbReference type="PANTHER" id="PTHR10353">
    <property type="entry name" value="GLYCOSYL HYDROLASE"/>
    <property type="match status" value="1"/>
</dbReference>
<evidence type="ECO:0000256" key="7">
    <source>
        <dbReference type="PROSITE-ProRule" id="PRU10055"/>
    </source>
</evidence>
<name>A0A232FHY4_9HYME</name>
<keyword evidence="4" id="KW-0378">Hydrolase</keyword>
<dbReference type="InterPro" id="IPR017853">
    <property type="entry name" value="GH"/>
</dbReference>
<dbReference type="PANTHER" id="PTHR10353:SF36">
    <property type="entry name" value="LP05116P"/>
    <property type="match status" value="1"/>
</dbReference>
<comment type="subunit">
    <text evidence="2">Homodimer.</text>
</comment>
<dbReference type="InterPro" id="IPR001360">
    <property type="entry name" value="Glyco_hydro_1"/>
</dbReference>
<keyword evidence="9" id="KW-1185">Reference proteome</keyword>
<evidence type="ECO:0000256" key="1">
    <source>
        <dbReference type="ARBA" id="ARBA00010838"/>
    </source>
</evidence>
<evidence type="ECO:0000256" key="6">
    <source>
        <dbReference type="ARBA" id="ARBA00023295"/>
    </source>
</evidence>
<dbReference type="SUPFAM" id="SSF51445">
    <property type="entry name" value="(Trans)glycosidases"/>
    <property type="match status" value="2"/>
</dbReference>
<dbReference type="InterPro" id="IPR018120">
    <property type="entry name" value="Glyco_hydro_1_AS"/>
</dbReference>
<evidence type="ECO:0000256" key="5">
    <source>
        <dbReference type="ARBA" id="ARBA00023180"/>
    </source>
</evidence>
<evidence type="ECO:0000313" key="9">
    <source>
        <dbReference type="Proteomes" id="UP000215335"/>
    </source>
</evidence>
<dbReference type="STRING" id="543379.A0A232FHY4"/>
<dbReference type="Pfam" id="PF00232">
    <property type="entry name" value="Glyco_hydro_1"/>
    <property type="match status" value="2"/>
</dbReference>
<accession>A0A232FHY4</accession>
<dbReference type="PRINTS" id="PR00131">
    <property type="entry name" value="GLHYDRLASE1"/>
</dbReference>
<dbReference type="EMBL" id="NNAY01000186">
    <property type="protein sequence ID" value="OXU30193.1"/>
    <property type="molecule type" value="Genomic_DNA"/>
</dbReference>
<dbReference type="PROSITE" id="PS00572">
    <property type="entry name" value="GLYCOSYL_HYDROL_F1_1"/>
    <property type="match status" value="2"/>
</dbReference>